<dbReference type="SUPFAM" id="SSF53335">
    <property type="entry name" value="S-adenosyl-L-methionine-dependent methyltransferases"/>
    <property type="match status" value="1"/>
</dbReference>
<dbReference type="SUPFAM" id="SSF55811">
    <property type="entry name" value="Nudix"/>
    <property type="match status" value="1"/>
</dbReference>
<comment type="similarity">
    <text evidence="2">Belongs to the Nudix hydrolase family.</text>
</comment>
<dbReference type="Gene3D" id="3.90.79.10">
    <property type="entry name" value="Nucleoside Triphosphate Pyrophosphohydrolase"/>
    <property type="match status" value="1"/>
</dbReference>
<evidence type="ECO:0000313" key="5">
    <source>
        <dbReference type="Proteomes" id="UP001595998"/>
    </source>
</evidence>
<dbReference type="InterPro" id="IPR020084">
    <property type="entry name" value="NUDIX_hydrolase_CS"/>
</dbReference>
<sequence>MTEEAAPFLDLSPSPERTGRACAWIEEGGQVLMAALDGGGWTLPGGGIHPGETPAEAAMREAWEECGAHTEVTGEALTLHGASGVDALCYPLGLTGPLDPSPERRPVAWLNPRTLPWADDVQLRQVLAARGATPPFLVPPALVMQAQAEATRVGFEENCSLEAGRLLRTLAGARPGGRLLELGTGLGMGAAWLLSGMDPASRLVTVEQDSVRAQAAWSLLRADRRAEVLLGDWRDVLSRGPFDLIFVDCASAKREPAAVDLLVSALRPGAHLIFDDLTPPSRLGPAYFSGDVLRQTLFAHPQLNCTELGLSRHEQAILATRAV</sequence>
<evidence type="ECO:0000259" key="3">
    <source>
        <dbReference type="PROSITE" id="PS51462"/>
    </source>
</evidence>
<reference evidence="5" key="1">
    <citation type="journal article" date="2019" name="Int. J. Syst. Evol. Microbiol.">
        <title>The Global Catalogue of Microorganisms (GCM) 10K type strain sequencing project: providing services to taxonomists for standard genome sequencing and annotation.</title>
        <authorList>
            <consortium name="The Broad Institute Genomics Platform"/>
            <consortium name="The Broad Institute Genome Sequencing Center for Infectious Disease"/>
            <person name="Wu L."/>
            <person name="Ma J."/>
        </authorList>
    </citation>
    <scope>NUCLEOTIDE SEQUENCE [LARGE SCALE GENOMIC DNA]</scope>
    <source>
        <strain evidence="5">CCUG 56029</strain>
    </source>
</reference>
<dbReference type="Proteomes" id="UP001595998">
    <property type="component" value="Unassembled WGS sequence"/>
</dbReference>
<dbReference type="PROSITE" id="PS51462">
    <property type="entry name" value="NUDIX"/>
    <property type="match status" value="1"/>
</dbReference>
<evidence type="ECO:0000256" key="2">
    <source>
        <dbReference type="RuleBase" id="RU003476"/>
    </source>
</evidence>
<dbReference type="Pfam" id="PF00293">
    <property type="entry name" value="NUDIX"/>
    <property type="match status" value="1"/>
</dbReference>
<dbReference type="InterPro" id="IPR000086">
    <property type="entry name" value="NUDIX_hydrolase_dom"/>
</dbReference>
<proteinExistence type="inferred from homology"/>
<dbReference type="RefSeq" id="WP_380041603.1">
    <property type="nucleotide sequence ID" value="NZ_JBHSEH010000024.1"/>
</dbReference>
<keyword evidence="5" id="KW-1185">Reference proteome</keyword>
<dbReference type="InterPro" id="IPR029063">
    <property type="entry name" value="SAM-dependent_MTases_sf"/>
</dbReference>
<gene>
    <name evidence="4" type="ORF">ACFOZ9_16305</name>
</gene>
<dbReference type="InterPro" id="IPR015797">
    <property type="entry name" value="NUDIX_hydrolase-like_dom_sf"/>
</dbReference>
<dbReference type="Gene3D" id="3.40.50.150">
    <property type="entry name" value="Vaccinia Virus protein VP39"/>
    <property type="match status" value="1"/>
</dbReference>
<protein>
    <submittedName>
        <fullName evidence="4">NUDIX domain-containing protein</fullName>
    </submittedName>
</protein>
<dbReference type="InterPro" id="IPR020476">
    <property type="entry name" value="Nudix_hydrolase"/>
</dbReference>
<dbReference type="PRINTS" id="PR00502">
    <property type="entry name" value="NUDIXFAMILY"/>
</dbReference>
<dbReference type="EMBL" id="JBHSEH010000024">
    <property type="protein sequence ID" value="MFC4427782.1"/>
    <property type="molecule type" value="Genomic_DNA"/>
</dbReference>
<dbReference type="PANTHER" id="PTHR43167">
    <property type="entry name" value="PUTATIVE (AFU_ORTHOLOGUE AFUA_6G01830)-RELATED"/>
    <property type="match status" value="1"/>
</dbReference>
<evidence type="ECO:0000313" key="4">
    <source>
        <dbReference type="EMBL" id="MFC4427782.1"/>
    </source>
</evidence>
<organism evidence="4 5">
    <name type="scientific">Deinococcus navajonensis</name>
    <dbReference type="NCBI Taxonomy" id="309884"/>
    <lineage>
        <taxon>Bacteria</taxon>
        <taxon>Thermotogati</taxon>
        <taxon>Deinococcota</taxon>
        <taxon>Deinococci</taxon>
        <taxon>Deinococcales</taxon>
        <taxon>Deinococcaceae</taxon>
        <taxon>Deinococcus</taxon>
    </lineage>
</organism>
<keyword evidence="1 2" id="KW-0378">Hydrolase</keyword>
<dbReference type="PROSITE" id="PS00893">
    <property type="entry name" value="NUDIX_BOX"/>
    <property type="match status" value="1"/>
</dbReference>
<feature type="domain" description="Nudix hydrolase" evidence="3">
    <location>
        <begin position="15"/>
        <end position="133"/>
    </location>
</feature>
<name>A0ABV8XTW9_9DEIO</name>
<accession>A0ABV8XTW9</accession>
<evidence type="ECO:0000256" key="1">
    <source>
        <dbReference type="ARBA" id="ARBA00022801"/>
    </source>
</evidence>
<dbReference type="PANTHER" id="PTHR43167:SF1">
    <property type="entry name" value="PUTATIVE (AFU_ORTHOLOGUE AFUA_6G01830)-RELATED"/>
    <property type="match status" value="1"/>
</dbReference>
<dbReference type="Pfam" id="PF13578">
    <property type="entry name" value="Methyltransf_24"/>
    <property type="match status" value="1"/>
</dbReference>
<dbReference type="CDD" id="cd02440">
    <property type="entry name" value="AdoMet_MTases"/>
    <property type="match status" value="1"/>
</dbReference>
<comment type="caution">
    <text evidence="4">The sequence shown here is derived from an EMBL/GenBank/DDBJ whole genome shotgun (WGS) entry which is preliminary data.</text>
</comment>